<evidence type="ECO:0000313" key="2">
    <source>
        <dbReference type="Proteomes" id="UP001438292"/>
    </source>
</evidence>
<keyword evidence="2" id="KW-1185">Reference proteome</keyword>
<sequence length="50" mass="5587">MRSSCAASSRNWRCDDQAQRLHIDVYAATRRDDARPALLQALEKLSDGAP</sequence>
<evidence type="ECO:0008006" key="3">
    <source>
        <dbReference type="Google" id="ProtNLM"/>
    </source>
</evidence>
<comment type="caution">
    <text evidence="1">The sequence shown here is derived from an EMBL/GenBank/DDBJ whole genome shotgun (WGS) entry which is preliminary data.</text>
</comment>
<gene>
    <name evidence="1" type="ORF">ABH309_25195</name>
</gene>
<proteinExistence type="predicted"/>
<accession>A0ABV0HCC0</accession>
<organism evidence="1 2">
    <name type="scientific">Chromobacterium piscinae</name>
    <dbReference type="NCBI Taxonomy" id="686831"/>
    <lineage>
        <taxon>Bacteria</taxon>
        <taxon>Pseudomonadati</taxon>
        <taxon>Pseudomonadota</taxon>
        <taxon>Betaproteobacteria</taxon>
        <taxon>Neisseriales</taxon>
        <taxon>Chromobacteriaceae</taxon>
        <taxon>Chromobacterium</taxon>
    </lineage>
</organism>
<protein>
    <recommendedName>
        <fullName evidence="3">LysR substrate-binding domain-containing protein</fullName>
    </recommendedName>
</protein>
<evidence type="ECO:0000313" key="1">
    <source>
        <dbReference type="EMBL" id="MEO3957743.1"/>
    </source>
</evidence>
<dbReference type="Proteomes" id="UP001438292">
    <property type="component" value="Unassembled WGS sequence"/>
</dbReference>
<dbReference type="RefSeq" id="WP_347788198.1">
    <property type="nucleotide sequence ID" value="NZ_JBDQQU010000423.1"/>
</dbReference>
<name>A0ABV0HCC0_9NEIS</name>
<reference evidence="1 2" key="1">
    <citation type="submission" date="2024-05" db="EMBL/GenBank/DDBJ databases">
        <authorList>
            <person name="De Oliveira J.P."/>
            <person name="Noriler S.A."/>
            <person name="De Oliveira A.G."/>
            <person name="Sipoli D.S."/>
        </authorList>
    </citation>
    <scope>NUCLEOTIDE SEQUENCE [LARGE SCALE GENOMIC DNA]</scope>
    <source>
        <strain evidence="1 2">LABIM186</strain>
    </source>
</reference>
<dbReference type="EMBL" id="JBDQQU010000423">
    <property type="protein sequence ID" value="MEO3957743.1"/>
    <property type="molecule type" value="Genomic_DNA"/>
</dbReference>